<dbReference type="Proteomes" id="UP000617743">
    <property type="component" value="Unassembled WGS sequence"/>
</dbReference>
<accession>A0ABQ2XHZ3</accession>
<evidence type="ECO:0000313" key="3">
    <source>
        <dbReference type="Proteomes" id="UP000617743"/>
    </source>
</evidence>
<protein>
    <submittedName>
        <fullName evidence="2">Uncharacterized protein</fullName>
    </submittedName>
</protein>
<evidence type="ECO:0000256" key="1">
    <source>
        <dbReference type="SAM" id="MobiDB-lite"/>
    </source>
</evidence>
<name>A0ABQ2XHZ3_9ACTN</name>
<gene>
    <name evidence="2" type="ORF">GCM10010383_55070</name>
</gene>
<keyword evidence="3" id="KW-1185">Reference proteome</keyword>
<reference evidence="3" key="1">
    <citation type="journal article" date="2019" name="Int. J. Syst. Evol. Microbiol.">
        <title>The Global Catalogue of Microorganisms (GCM) 10K type strain sequencing project: providing services to taxonomists for standard genome sequencing and annotation.</title>
        <authorList>
            <consortium name="The Broad Institute Genomics Platform"/>
            <consortium name="The Broad Institute Genome Sequencing Center for Infectious Disease"/>
            <person name="Wu L."/>
            <person name="Ma J."/>
        </authorList>
    </citation>
    <scope>NUCLEOTIDE SEQUENCE [LARGE SCALE GENOMIC DNA]</scope>
    <source>
        <strain evidence="3">JCM 4866</strain>
    </source>
</reference>
<dbReference type="EMBL" id="BMWC01000009">
    <property type="protein sequence ID" value="GGX18097.1"/>
    <property type="molecule type" value="Genomic_DNA"/>
</dbReference>
<feature type="region of interest" description="Disordered" evidence="1">
    <location>
        <begin position="89"/>
        <end position="116"/>
    </location>
</feature>
<comment type="caution">
    <text evidence="2">The sequence shown here is derived from an EMBL/GenBank/DDBJ whole genome shotgun (WGS) entry which is preliminary data.</text>
</comment>
<sequence>MRWVRERPTVAWTVPGSRSSLLVLTPRAARVLRCNRPRAFDELAPFGLGWATLRGEAGMRSADDWCRSAGPQDLVAQCAQQEQGVLVLGGGDLTHGPPSGWGDELRGGGSSPARAA</sequence>
<evidence type="ECO:0000313" key="2">
    <source>
        <dbReference type="EMBL" id="GGX18097.1"/>
    </source>
</evidence>
<organism evidence="2 3">
    <name type="scientific">Streptomyces lomondensis</name>
    <dbReference type="NCBI Taxonomy" id="68229"/>
    <lineage>
        <taxon>Bacteria</taxon>
        <taxon>Bacillati</taxon>
        <taxon>Actinomycetota</taxon>
        <taxon>Actinomycetes</taxon>
        <taxon>Kitasatosporales</taxon>
        <taxon>Streptomycetaceae</taxon>
        <taxon>Streptomyces</taxon>
    </lineage>
</organism>
<proteinExistence type="predicted"/>